<name>E6PZ48_9ZZZZ</name>
<dbReference type="InterPro" id="IPR029058">
    <property type="entry name" value="AB_hydrolase_fold"/>
</dbReference>
<dbReference type="CDD" id="cd11294">
    <property type="entry name" value="E_set_Esterase_like_N"/>
    <property type="match status" value="1"/>
</dbReference>
<dbReference type="EMBL" id="CABN01000105">
    <property type="protein sequence ID" value="CBI00207.1"/>
    <property type="molecule type" value="Genomic_DNA"/>
</dbReference>
<dbReference type="InterPro" id="IPR013783">
    <property type="entry name" value="Ig-like_fold"/>
</dbReference>
<dbReference type="InterPro" id="IPR000801">
    <property type="entry name" value="Esterase-like"/>
</dbReference>
<dbReference type="SUPFAM" id="SSF53474">
    <property type="entry name" value="alpha/beta-Hydrolases"/>
    <property type="match status" value="1"/>
</dbReference>
<sequence length="368" mass="40720">MVAVPLFAQRPELPQSPQVQPDGRVTFRFLDPGAKQVQLVLEGTPGTQSMEKTSDGVWSITVGPPEPEYYGYVFRADGVPLLDPSNPNIEPNLLQVRNVLHVPGKTPKPWEEQDVPHGVLHRHFYKSGIIGDQRDFVVYTPPGYDPKGHKRYPVLYLLHGFAFNASSWTLVGRANFILDNLIALGKARPMIVVMPFGDGVPEIVSENGSALRGPALWQRNYDLFTQSLLNEVIPQVESMYLVLQDREDRAIAGQSMGGAETLLTGLNHLNTFGWVGAFSPGGVRPDYAREFPLLVQGASAKGTSAAPLRLLWVSCGTEDGLIASNRRLVAWIKSQDVPVMSIETPGMHTWMVWRDNLVNFAPLLFQSK</sequence>
<reference evidence="1" key="1">
    <citation type="submission" date="2009-10" db="EMBL/GenBank/DDBJ databases">
        <title>Diversity of trophic interactions inside an arsenic-rich microbial ecosystem.</title>
        <authorList>
            <person name="Bertin P.N."/>
            <person name="Heinrich-Salmeron A."/>
            <person name="Pelletier E."/>
            <person name="Goulhen-Chollet F."/>
            <person name="Arsene-Ploetze F."/>
            <person name="Gallien S."/>
            <person name="Calteau A."/>
            <person name="Vallenet D."/>
            <person name="Casiot C."/>
            <person name="Chane-Woon-Ming B."/>
            <person name="Giloteaux L."/>
            <person name="Barakat M."/>
            <person name="Bonnefoy V."/>
            <person name="Bruneel O."/>
            <person name="Chandler M."/>
            <person name="Cleiss J."/>
            <person name="Duran R."/>
            <person name="Elbaz-Poulichet F."/>
            <person name="Fonknechten N."/>
            <person name="Lauga B."/>
            <person name="Mornico D."/>
            <person name="Ortet P."/>
            <person name="Schaeffer C."/>
            <person name="Siguier P."/>
            <person name="Alexander Thil Smith A."/>
            <person name="Van Dorsselaer A."/>
            <person name="Weissenbach J."/>
            <person name="Medigue C."/>
            <person name="Le Paslier D."/>
        </authorList>
    </citation>
    <scope>NUCLEOTIDE SEQUENCE</scope>
</reference>
<dbReference type="Gene3D" id="3.40.50.1820">
    <property type="entry name" value="alpha/beta hydrolase"/>
    <property type="match status" value="1"/>
</dbReference>
<dbReference type="InterPro" id="IPR014756">
    <property type="entry name" value="Ig_E-set"/>
</dbReference>
<dbReference type="Pfam" id="PF00756">
    <property type="entry name" value="Esterase"/>
    <property type="match status" value="1"/>
</dbReference>
<dbReference type="SUPFAM" id="SSF81296">
    <property type="entry name" value="E set domains"/>
    <property type="match status" value="1"/>
</dbReference>
<evidence type="ECO:0000313" key="1">
    <source>
        <dbReference type="EMBL" id="CBI00207.1"/>
    </source>
</evidence>
<comment type="caution">
    <text evidence="1">The sequence shown here is derived from an EMBL/GenBank/DDBJ whole genome shotgun (WGS) entry which is preliminary data.</text>
</comment>
<dbReference type="Gene3D" id="2.60.40.10">
    <property type="entry name" value="Immunoglobulins"/>
    <property type="match status" value="1"/>
</dbReference>
<gene>
    <name evidence="1" type="ORF">CARN3_1207</name>
</gene>
<proteinExistence type="predicted"/>
<protein>
    <submittedName>
        <fullName evidence="1">Putative esterase</fullName>
    </submittedName>
</protein>
<accession>E6PZ48</accession>
<dbReference type="PANTHER" id="PTHR48098">
    <property type="entry name" value="ENTEROCHELIN ESTERASE-RELATED"/>
    <property type="match status" value="1"/>
</dbReference>
<dbReference type="AlphaFoldDB" id="E6PZ48"/>
<organism evidence="1">
    <name type="scientific">mine drainage metagenome</name>
    <dbReference type="NCBI Taxonomy" id="410659"/>
    <lineage>
        <taxon>unclassified sequences</taxon>
        <taxon>metagenomes</taxon>
        <taxon>ecological metagenomes</taxon>
    </lineage>
</organism>
<dbReference type="InterPro" id="IPR050583">
    <property type="entry name" value="Mycobacterial_A85_antigen"/>
</dbReference>